<organism evidence="2 3">
    <name type="scientific">Saccharothrix longispora</name>
    <dbReference type="NCBI Taxonomy" id="33920"/>
    <lineage>
        <taxon>Bacteria</taxon>
        <taxon>Bacillati</taxon>
        <taxon>Actinomycetota</taxon>
        <taxon>Actinomycetes</taxon>
        <taxon>Pseudonocardiales</taxon>
        <taxon>Pseudonocardiaceae</taxon>
        <taxon>Saccharothrix</taxon>
    </lineage>
</organism>
<dbReference type="RefSeq" id="WP_310309773.1">
    <property type="nucleotide sequence ID" value="NZ_BAAAXB010000001.1"/>
</dbReference>
<evidence type="ECO:0000313" key="3">
    <source>
        <dbReference type="Proteomes" id="UP001268819"/>
    </source>
</evidence>
<name>A0ABU1Q1A3_9PSEU</name>
<dbReference type="Proteomes" id="UP001268819">
    <property type="component" value="Unassembled WGS sequence"/>
</dbReference>
<gene>
    <name evidence="2" type="ORF">J2S66_005056</name>
</gene>
<comment type="caution">
    <text evidence="2">The sequence shown here is derived from an EMBL/GenBank/DDBJ whole genome shotgun (WGS) entry which is preliminary data.</text>
</comment>
<evidence type="ECO:0008006" key="4">
    <source>
        <dbReference type="Google" id="ProtNLM"/>
    </source>
</evidence>
<evidence type="ECO:0000256" key="1">
    <source>
        <dbReference type="SAM" id="MobiDB-lite"/>
    </source>
</evidence>
<dbReference type="InterPro" id="IPR036894">
    <property type="entry name" value="YbaB-like_sf"/>
</dbReference>
<accession>A0ABU1Q1A3</accession>
<reference evidence="2 3" key="1">
    <citation type="submission" date="2023-07" db="EMBL/GenBank/DDBJ databases">
        <title>Sequencing the genomes of 1000 actinobacteria strains.</title>
        <authorList>
            <person name="Klenk H.-P."/>
        </authorList>
    </citation>
    <scope>NUCLEOTIDE SEQUENCE [LARGE SCALE GENOMIC DNA]</scope>
    <source>
        <strain evidence="2 3">DSM 43749</strain>
    </source>
</reference>
<proteinExistence type="predicted"/>
<dbReference type="EMBL" id="JAVDSG010000001">
    <property type="protein sequence ID" value="MDR6596672.1"/>
    <property type="molecule type" value="Genomic_DNA"/>
</dbReference>
<keyword evidence="3" id="KW-1185">Reference proteome</keyword>
<feature type="region of interest" description="Disordered" evidence="1">
    <location>
        <begin position="108"/>
        <end position="174"/>
    </location>
</feature>
<feature type="compositionally biased region" description="Low complexity" evidence="1">
    <location>
        <begin position="108"/>
        <end position="125"/>
    </location>
</feature>
<sequence>MSAEEKLAAAEALTRVLARTTGSAEHPSGLARVTATAGGELVALDLHPAALARGPQAVGALVVETAALATGVAVQRSYDELAKSLGDGVAMAVEAFAGPPPFALAARPPAAAVPAAAAPAASGPAAPGPVPPGPVAHGPFSRRPRPSPPARHLRDPGEVDDDDYFADPFRGQRQ</sequence>
<protein>
    <recommendedName>
        <fullName evidence="4">YbaB/EbfC DNA-binding family protein</fullName>
    </recommendedName>
</protein>
<evidence type="ECO:0000313" key="2">
    <source>
        <dbReference type="EMBL" id="MDR6596672.1"/>
    </source>
</evidence>
<dbReference type="Gene3D" id="3.30.1310.10">
    <property type="entry name" value="Nucleoid-associated protein YbaB-like domain"/>
    <property type="match status" value="1"/>
</dbReference>